<evidence type="ECO:0000259" key="3">
    <source>
        <dbReference type="Pfam" id="PF13474"/>
    </source>
</evidence>
<dbReference type="RefSeq" id="WP_321548566.1">
    <property type="nucleotide sequence ID" value="NZ_JAXIVS010000009.1"/>
</dbReference>
<name>A0ABU5H951_9BACT</name>
<organism evidence="4 5">
    <name type="scientific">Hyalangium rubrum</name>
    <dbReference type="NCBI Taxonomy" id="3103134"/>
    <lineage>
        <taxon>Bacteria</taxon>
        <taxon>Pseudomonadati</taxon>
        <taxon>Myxococcota</taxon>
        <taxon>Myxococcia</taxon>
        <taxon>Myxococcales</taxon>
        <taxon>Cystobacterineae</taxon>
        <taxon>Archangiaceae</taxon>
        <taxon>Hyalangium</taxon>
    </lineage>
</organism>
<accession>A0ABU5H951</accession>
<evidence type="ECO:0000256" key="2">
    <source>
        <dbReference type="SAM" id="SignalP"/>
    </source>
</evidence>
<feature type="region of interest" description="Disordered" evidence="1">
    <location>
        <begin position="145"/>
        <end position="168"/>
    </location>
</feature>
<protein>
    <submittedName>
        <fullName evidence="4">Nuclear transport factor 2 family protein</fullName>
    </submittedName>
</protein>
<evidence type="ECO:0000313" key="5">
    <source>
        <dbReference type="Proteomes" id="UP001291309"/>
    </source>
</evidence>
<dbReference type="EMBL" id="JAXIVS010000009">
    <property type="protein sequence ID" value="MDY7229845.1"/>
    <property type="molecule type" value="Genomic_DNA"/>
</dbReference>
<keyword evidence="5" id="KW-1185">Reference proteome</keyword>
<evidence type="ECO:0000256" key="1">
    <source>
        <dbReference type="SAM" id="MobiDB-lite"/>
    </source>
</evidence>
<reference evidence="4 5" key="1">
    <citation type="submission" date="2023-12" db="EMBL/GenBank/DDBJ databases">
        <title>the genome sequence of Hyalangium sp. s54d21.</title>
        <authorList>
            <person name="Zhang X."/>
        </authorList>
    </citation>
    <scope>NUCLEOTIDE SEQUENCE [LARGE SCALE GENOMIC DNA]</scope>
    <source>
        <strain evidence="5">s54d21</strain>
    </source>
</reference>
<keyword evidence="2" id="KW-0732">Signal</keyword>
<evidence type="ECO:0000313" key="4">
    <source>
        <dbReference type="EMBL" id="MDY7229845.1"/>
    </source>
</evidence>
<dbReference type="Pfam" id="PF13474">
    <property type="entry name" value="SnoaL_3"/>
    <property type="match status" value="1"/>
</dbReference>
<feature type="chain" id="PRO_5045136414" evidence="2">
    <location>
        <begin position="26"/>
        <end position="168"/>
    </location>
</feature>
<dbReference type="InterPro" id="IPR037401">
    <property type="entry name" value="SnoaL-like"/>
</dbReference>
<comment type="caution">
    <text evidence="4">The sequence shown here is derived from an EMBL/GenBank/DDBJ whole genome shotgun (WGS) entry which is preliminary data.</text>
</comment>
<feature type="domain" description="SnoaL-like" evidence="3">
    <location>
        <begin position="34"/>
        <end position="153"/>
    </location>
</feature>
<feature type="signal peptide" evidence="2">
    <location>
        <begin position="1"/>
        <end position="25"/>
    </location>
</feature>
<dbReference type="Proteomes" id="UP001291309">
    <property type="component" value="Unassembled WGS sequence"/>
</dbReference>
<dbReference type="SUPFAM" id="SSF54427">
    <property type="entry name" value="NTF2-like"/>
    <property type="match status" value="1"/>
</dbReference>
<dbReference type="Gene3D" id="3.10.450.50">
    <property type="match status" value="1"/>
</dbReference>
<gene>
    <name evidence="4" type="ORF">SYV04_25860</name>
</gene>
<sequence>MHRIAVRVAALGVAILALVASPAQAQDAQEEAKIKKWLEGYVAALNAKDLKALGSFYDEQATIYEGGSIDNGWASYRDHHLGPELKEFQNLQFALVDVTPHVPEKGAKVAWVTATYTLKAKMKDRDIDSAGLETMVLVKDKDGSWKIRHSHTSSRRRPAPQAPTQAKP</sequence>
<proteinExistence type="predicted"/>
<feature type="compositionally biased region" description="Basic residues" evidence="1">
    <location>
        <begin position="146"/>
        <end position="158"/>
    </location>
</feature>
<dbReference type="InterPro" id="IPR032710">
    <property type="entry name" value="NTF2-like_dom_sf"/>
</dbReference>